<dbReference type="EMBL" id="CP006841">
    <property type="protein sequence ID" value="ALA67528.1"/>
    <property type="molecule type" value="Genomic_DNA"/>
</dbReference>
<reference evidence="7 8" key="1">
    <citation type="submission" date="2013-10" db="EMBL/GenBank/DDBJ databases">
        <title>Complete genome sequence of Corynebacterium lactis DSM 45799(T), isolated from raw cow milk.</title>
        <authorList>
            <person name="Ruckert C."/>
            <person name="Albersmeier A."/>
            <person name="Lipski A."/>
            <person name="Kalinowski J."/>
        </authorList>
    </citation>
    <scope>NUCLEOTIDE SEQUENCE [LARGE SCALE GENOMIC DNA]</scope>
    <source>
        <strain evidence="7 8">RW2-5</strain>
    </source>
</reference>
<feature type="site" description="Cleavage; by autolysis" evidence="6">
    <location>
        <begin position="196"/>
        <end position="197"/>
    </location>
</feature>
<keyword evidence="3 6" id="KW-0808">Transferase</keyword>
<dbReference type="InterPro" id="IPR002813">
    <property type="entry name" value="Arg_biosynth_ArgJ"/>
</dbReference>
<dbReference type="Pfam" id="PF01960">
    <property type="entry name" value="ArgJ"/>
    <property type="match status" value="1"/>
</dbReference>
<feature type="binding site" evidence="6">
    <location>
        <position position="186"/>
    </location>
    <ligand>
        <name>substrate</name>
    </ligand>
</feature>
<feature type="binding site" evidence="6">
    <location>
        <position position="197"/>
    </location>
    <ligand>
        <name>substrate</name>
    </ligand>
</feature>
<organism evidence="7 8">
    <name type="scientific">Corynebacterium lactis RW2-5</name>
    <dbReference type="NCBI Taxonomy" id="1408189"/>
    <lineage>
        <taxon>Bacteria</taxon>
        <taxon>Bacillati</taxon>
        <taxon>Actinomycetota</taxon>
        <taxon>Actinomycetes</taxon>
        <taxon>Mycobacteriales</taxon>
        <taxon>Corynebacteriaceae</taxon>
        <taxon>Corynebacterium</taxon>
    </lineage>
</organism>
<dbReference type="EC" id="2.3.1.1" evidence="6"/>
<dbReference type="Gene3D" id="3.10.20.340">
    <property type="entry name" value="ArgJ beta chain, C-terminal domain"/>
    <property type="match status" value="1"/>
</dbReference>
<evidence type="ECO:0000256" key="5">
    <source>
        <dbReference type="ARBA" id="ARBA00023315"/>
    </source>
</evidence>
<dbReference type="STRING" id="1408189.CLAC_07045"/>
<comment type="subcellular location">
    <subcellularLocation>
        <location evidence="6">Cytoplasm</location>
    </subcellularLocation>
</comment>
<dbReference type="OrthoDB" id="9804242at2"/>
<keyword evidence="6" id="KW-0028">Amino-acid biosynthesis</keyword>
<keyword evidence="6" id="KW-0511">Multifunctional enzyme</keyword>
<protein>
    <recommendedName>
        <fullName evidence="6">Arginine biosynthesis bifunctional protein ArgJ</fullName>
    </recommendedName>
    <domain>
        <recommendedName>
            <fullName evidence="6">Glutamate N-acetyltransferase</fullName>
            <ecNumber evidence="6">2.3.1.35</ecNumber>
        </recommendedName>
        <alternativeName>
            <fullName evidence="6">Ornithine acetyltransferase</fullName>
            <shortName evidence="6">OATase</shortName>
        </alternativeName>
        <alternativeName>
            <fullName evidence="6">Ornithine transacetylase</fullName>
        </alternativeName>
    </domain>
    <domain>
        <recommendedName>
            <fullName evidence="6">Amino-acid acetyltransferase</fullName>
            <ecNumber evidence="6">2.3.1.1</ecNumber>
        </recommendedName>
        <alternativeName>
            <fullName evidence="6">N-acetylglutamate synthase</fullName>
            <shortName evidence="6">AGSase</shortName>
        </alternativeName>
    </domain>
    <component>
        <recommendedName>
            <fullName evidence="6">Arginine biosynthesis bifunctional protein ArgJ alpha chain</fullName>
        </recommendedName>
    </component>
    <component>
        <recommendedName>
            <fullName evidence="6">Arginine biosynthesis bifunctional protein ArgJ beta chain</fullName>
        </recommendedName>
    </component>
</protein>
<dbReference type="InterPro" id="IPR016117">
    <property type="entry name" value="ArgJ-like_dom_sf"/>
</dbReference>
<evidence type="ECO:0000256" key="6">
    <source>
        <dbReference type="HAMAP-Rule" id="MF_01106"/>
    </source>
</evidence>
<evidence type="ECO:0000313" key="7">
    <source>
        <dbReference type="EMBL" id="ALA67528.1"/>
    </source>
</evidence>
<sequence length="402" mass="41024">MMKAEKEGPVNVGESGKGICAPKGFVAAGTTAGIKVSGKPDMALVVNQGPEKTAAAVFTRNRVQAAPVAVTKRHIEDGKLSAVVLNSGNANACNGQPGIDDALEVCQAVADALGVDVTEVGACSTGLIGDRLPMDIVLGGVPKLVEALGDDAGSAHAAAEAILTTDLVIKEAVVETGGFTVGAMGKGVGMISPSMATMLGVITTDAKVSTEMLHDAIAKASEVTFNRLDIDGSTSTNDTVIMMASGASGVNPTQEELDKAVFAVCDSIARQMQSDAEGVTKRVSITVRGTGGAEEALVAARIIGRDNLFKCAMFGSDPNWGRVLAAVGTAPVDMDPEHITVSFNGHVVCRDTGGTPDAREVDLSGADIAVEVDLGTGNAEEATVRTTDLSHDYVHINSAYSS</sequence>
<evidence type="ECO:0000256" key="3">
    <source>
        <dbReference type="ARBA" id="ARBA00022679"/>
    </source>
</evidence>
<evidence type="ECO:0000313" key="8">
    <source>
        <dbReference type="Proteomes" id="UP000058446"/>
    </source>
</evidence>
<dbReference type="KEGG" id="clw:CLAC_07045"/>
<keyword evidence="8" id="KW-1185">Reference proteome</keyword>
<dbReference type="EC" id="2.3.1.35" evidence="6"/>
<feature type="binding site" evidence="6">
    <location>
        <position position="164"/>
    </location>
    <ligand>
        <name>substrate</name>
    </ligand>
</feature>
<dbReference type="Proteomes" id="UP000058446">
    <property type="component" value="Chromosome"/>
</dbReference>
<keyword evidence="5 6" id="KW-0012">Acyltransferase</keyword>
<feature type="site" description="Involved in the stabilization of negative charge on the oxyanion by the formation of the oxyanion hole" evidence="6">
    <location>
        <position position="126"/>
    </location>
</feature>
<comment type="catalytic activity">
    <reaction evidence="6">
        <text>N(2)-acetyl-L-ornithine + L-glutamate = N-acetyl-L-glutamate + L-ornithine</text>
        <dbReference type="Rhea" id="RHEA:15349"/>
        <dbReference type="ChEBI" id="CHEBI:29985"/>
        <dbReference type="ChEBI" id="CHEBI:44337"/>
        <dbReference type="ChEBI" id="CHEBI:46911"/>
        <dbReference type="ChEBI" id="CHEBI:57805"/>
        <dbReference type="EC" id="2.3.1.35"/>
    </reaction>
</comment>
<dbReference type="HAMAP" id="MF_01106">
    <property type="entry name" value="ArgJ"/>
    <property type="match status" value="1"/>
</dbReference>
<feature type="binding site" evidence="6">
    <location>
        <position position="277"/>
    </location>
    <ligand>
        <name>substrate</name>
    </ligand>
</feature>
<dbReference type="GO" id="GO:0006526">
    <property type="term" value="P:L-arginine biosynthetic process"/>
    <property type="evidence" value="ECO:0007669"/>
    <property type="project" value="UniProtKB-UniRule"/>
</dbReference>
<feature type="binding site" evidence="6">
    <location>
        <position position="397"/>
    </location>
    <ligand>
        <name>substrate</name>
    </ligand>
</feature>
<dbReference type="NCBIfam" id="NF003802">
    <property type="entry name" value="PRK05388.1"/>
    <property type="match status" value="1"/>
</dbReference>
<dbReference type="GO" id="GO:0004042">
    <property type="term" value="F:L-glutamate N-acetyltransferase activity"/>
    <property type="evidence" value="ECO:0007669"/>
    <property type="project" value="UniProtKB-UniRule"/>
</dbReference>
<keyword evidence="4 6" id="KW-0068">Autocatalytic cleavage</keyword>
<dbReference type="SUPFAM" id="SSF56266">
    <property type="entry name" value="DmpA/ArgJ-like"/>
    <property type="match status" value="1"/>
</dbReference>
<keyword evidence="6" id="KW-0963">Cytoplasm</keyword>
<proteinExistence type="inferred from homology"/>
<dbReference type="PATRIC" id="fig|1408189.4.peg.1407"/>
<dbReference type="AlphaFoldDB" id="A0A0K2H0R0"/>
<comment type="similarity">
    <text evidence="1 6">Belongs to the ArgJ family.</text>
</comment>
<feature type="active site" description="Nucleophile" evidence="6">
    <location>
        <position position="197"/>
    </location>
</feature>
<feature type="site" description="Involved in the stabilization of negative charge on the oxyanion by the formation of the oxyanion hole" evidence="6">
    <location>
        <position position="125"/>
    </location>
</feature>
<dbReference type="GO" id="GO:0004358">
    <property type="term" value="F:L-glutamate N-acetyltransferase activity, acting on acetyl-L-ornithine as donor"/>
    <property type="evidence" value="ECO:0007669"/>
    <property type="project" value="UniProtKB-UniRule"/>
</dbReference>
<feature type="chain" id="PRO_5023500295" description="Arginine biosynthesis bifunctional protein ArgJ alpha chain" evidence="6">
    <location>
        <begin position="1"/>
        <end position="196"/>
    </location>
</feature>
<accession>A0A0K2H0R0</accession>
<feature type="chain" id="PRO_5023500296" description="Arginine biosynthesis bifunctional protein ArgJ beta chain" evidence="6">
    <location>
        <begin position="197"/>
        <end position="402"/>
    </location>
</feature>
<dbReference type="Gene3D" id="3.60.70.12">
    <property type="entry name" value="L-amino peptidase D-ALA esterase/amidase"/>
    <property type="match status" value="1"/>
</dbReference>
<dbReference type="RefSeq" id="WP_053412278.1">
    <property type="nucleotide sequence ID" value="NZ_CP006841.1"/>
</dbReference>
<dbReference type="PANTHER" id="PTHR23100">
    <property type="entry name" value="ARGININE BIOSYNTHESIS BIFUNCTIONAL PROTEIN ARGJ"/>
    <property type="match status" value="1"/>
</dbReference>
<comment type="pathway">
    <text evidence="6">Amino-acid biosynthesis; L-arginine biosynthesis; L-ornithine and N-acetyl-L-glutamate from L-glutamate and N(2)-acetyl-L-ornithine (cyclic): step 1/1.</text>
</comment>
<comment type="catalytic activity">
    <reaction evidence="6">
        <text>L-glutamate + acetyl-CoA = N-acetyl-L-glutamate + CoA + H(+)</text>
        <dbReference type="Rhea" id="RHEA:24292"/>
        <dbReference type="ChEBI" id="CHEBI:15378"/>
        <dbReference type="ChEBI" id="CHEBI:29985"/>
        <dbReference type="ChEBI" id="CHEBI:44337"/>
        <dbReference type="ChEBI" id="CHEBI:57287"/>
        <dbReference type="ChEBI" id="CHEBI:57288"/>
        <dbReference type="EC" id="2.3.1.1"/>
    </reaction>
</comment>
<dbReference type="CDD" id="cd02152">
    <property type="entry name" value="OAT"/>
    <property type="match status" value="1"/>
</dbReference>
<keyword evidence="6" id="KW-0055">Arginine biosynthesis</keyword>
<dbReference type="NCBIfam" id="TIGR00120">
    <property type="entry name" value="ArgJ"/>
    <property type="match status" value="1"/>
</dbReference>
<gene>
    <name evidence="6" type="primary">argJ</name>
    <name evidence="7" type="ORF">CLAC_07045</name>
</gene>
<comment type="function">
    <text evidence="6">Catalyzes two activities which are involved in the cyclic version of arginine biosynthesis: the synthesis of N-acetylglutamate from glutamate and acetyl-CoA as the acetyl donor, and of ornithine by transacetylation between N(2)-acetylornithine and glutamate.</text>
</comment>
<feature type="binding site" evidence="6">
    <location>
        <position position="402"/>
    </location>
    <ligand>
        <name>substrate</name>
    </ligand>
</feature>
<evidence type="ECO:0000256" key="1">
    <source>
        <dbReference type="ARBA" id="ARBA00006774"/>
    </source>
</evidence>
<dbReference type="PANTHER" id="PTHR23100:SF0">
    <property type="entry name" value="ARGININE BIOSYNTHESIS BIFUNCTIONAL PROTEIN ARGJ, MITOCHONDRIAL"/>
    <property type="match status" value="1"/>
</dbReference>
<evidence type="ECO:0000256" key="2">
    <source>
        <dbReference type="ARBA" id="ARBA00011475"/>
    </source>
</evidence>
<dbReference type="UniPathway" id="UPA00068">
    <property type="reaction ID" value="UER00111"/>
</dbReference>
<comment type="pathway">
    <text evidence="6">Amino-acid biosynthesis; L-arginine biosynthesis; N(2)-acetyl-L-ornithine from L-glutamate: step 1/4.</text>
</comment>
<comment type="subunit">
    <text evidence="2 6">Heterotetramer of two alpha and two beta chains.</text>
</comment>
<dbReference type="GO" id="GO:0005737">
    <property type="term" value="C:cytoplasm"/>
    <property type="evidence" value="ECO:0007669"/>
    <property type="project" value="UniProtKB-SubCell"/>
</dbReference>
<dbReference type="GO" id="GO:0006592">
    <property type="term" value="P:ornithine biosynthetic process"/>
    <property type="evidence" value="ECO:0007669"/>
    <property type="project" value="TreeGrafter"/>
</dbReference>
<dbReference type="InterPro" id="IPR042195">
    <property type="entry name" value="ArgJ_beta_C"/>
</dbReference>
<evidence type="ECO:0000256" key="4">
    <source>
        <dbReference type="ARBA" id="ARBA00022813"/>
    </source>
</evidence>
<name>A0A0K2H0R0_9CORY</name>